<name>A0AAV9J8H5_9PEZI</name>
<keyword evidence="4 6" id="KW-0472">Membrane</keyword>
<evidence type="ECO:0000256" key="6">
    <source>
        <dbReference type="SAM" id="Phobius"/>
    </source>
</evidence>
<feature type="region of interest" description="Disordered" evidence="5">
    <location>
        <begin position="336"/>
        <end position="456"/>
    </location>
</feature>
<feature type="transmembrane region" description="Helical" evidence="6">
    <location>
        <begin position="95"/>
        <end position="113"/>
    </location>
</feature>
<comment type="subcellular location">
    <subcellularLocation>
        <location evidence="1">Membrane</location>
        <topology evidence="1">Multi-pass membrane protein</topology>
    </subcellularLocation>
</comment>
<sequence>MGIFSGNCPVPAGATDYNMKGTAHKPMLLVALACTAATVAISISLIVAHLRRYRSPKEQRQIIRIAFSPAVFAIVSFFELYNYATAQYIDPIGDVYESFCLCALFLLYLQFAAPGGTFGPEMFEAVKDADEGTRLGFDWPQITWLFVFQYPVTELIATIILEVTEALDDFCSQSLSPQYGHLWQLLISSVGVGCAVGAILKYYGRMKAMMKVRRGLAKLVCFKLIVFVRFVQAWVFSILLQYKVIKTSTTLSYNDILYGLPALLTCVEMVLFAAAFWFAYSSTEYGSSSKPRNQPLSIPKAVVDAMNPYDLFAGIGRCFSLFLHLRRTGGFKEWQQMKRQAKADKKAKKQSKGGQGRYRTLDGMESLSQPTHTHGRADSQPEQELQTYGGGYGQGHDLYQPPSGSPPDHDDPSKTYLMADVQPARSTSPVPAWNGQRYDRSPSPAGRAPLQGRDMV</sequence>
<keyword evidence="3 6" id="KW-1133">Transmembrane helix</keyword>
<accession>A0AAV9J8H5</accession>
<evidence type="ECO:0008006" key="9">
    <source>
        <dbReference type="Google" id="ProtNLM"/>
    </source>
</evidence>
<feature type="transmembrane region" description="Helical" evidence="6">
    <location>
        <begin position="62"/>
        <end position="83"/>
    </location>
</feature>
<proteinExistence type="predicted"/>
<feature type="transmembrane region" description="Helical" evidence="6">
    <location>
        <begin position="181"/>
        <end position="203"/>
    </location>
</feature>
<keyword evidence="8" id="KW-1185">Reference proteome</keyword>
<feature type="transmembrane region" description="Helical" evidence="6">
    <location>
        <begin position="256"/>
        <end position="280"/>
    </location>
</feature>
<dbReference type="GO" id="GO:0016020">
    <property type="term" value="C:membrane"/>
    <property type="evidence" value="ECO:0007669"/>
    <property type="project" value="UniProtKB-SubCell"/>
</dbReference>
<dbReference type="InterPro" id="IPR005178">
    <property type="entry name" value="Ostalpha/TMEM184C"/>
</dbReference>
<feature type="transmembrane region" description="Helical" evidence="6">
    <location>
        <begin position="142"/>
        <end position="161"/>
    </location>
</feature>
<protein>
    <recommendedName>
        <fullName evidence="9">DUF300-domain-containing protein</fullName>
    </recommendedName>
</protein>
<reference evidence="7 8" key="1">
    <citation type="submission" date="2021-11" db="EMBL/GenBank/DDBJ databases">
        <title>Black yeast isolated from Biological Soil Crust.</title>
        <authorList>
            <person name="Kurbessoian T."/>
        </authorList>
    </citation>
    <scope>NUCLEOTIDE SEQUENCE [LARGE SCALE GENOMIC DNA]</scope>
    <source>
        <strain evidence="7 8">CCFEE 5522</strain>
    </source>
</reference>
<dbReference type="Pfam" id="PF03619">
    <property type="entry name" value="Solute_trans_a"/>
    <property type="match status" value="1"/>
</dbReference>
<evidence type="ECO:0000256" key="1">
    <source>
        <dbReference type="ARBA" id="ARBA00004141"/>
    </source>
</evidence>
<evidence type="ECO:0000256" key="5">
    <source>
        <dbReference type="SAM" id="MobiDB-lite"/>
    </source>
</evidence>
<gene>
    <name evidence="7" type="ORF">LTR36_007998</name>
</gene>
<organism evidence="7 8">
    <name type="scientific">Oleoguttula mirabilis</name>
    <dbReference type="NCBI Taxonomy" id="1507867"/>
    <lineage>
        <taxon>Eukaryota</taxon>
        <taxon>Fungi</taxon>
        <taxon>Dikarya</taxon>
        <taxon>Ascomycota</taxon>
        <taxon>Pezizomycotina</taxon>
        <taxon>Dothideomycetes</taxon>
        <taxon>Dothideomycetidae</taxon>
        <taxon>Mycosphaerellales</taxon>
        <taxon>Teratosphaeriaceae</taxon>
        <taxon>Oleoguttula</taxon>
    </lineage>
</organism>
<evidence type="ECO:0000256" key="4">
    <source>
        <dbReference type="ARBA" id="ARBA00023136"/>
    </source>
</evidence>
<dbReference type="EMBL" id="JAVFHQ010000053">
    <property type="protein sequence ID" value="KAK4541397.1"/>
    <property type="molecule type" value="Genomic_DNA"/>
</dbReference>
<dbReference type="SMART" id="SM01417">
    <property type="entry name" value="Solute_trans_a"/>
    <property type="match status" value="1"/>
</dbReference>
<evidence type="ECO:0000313" key="7">
    <source>
        <dbReference type="EMBL" id="KAK4541397.1"/>
    </source>
</evidence>
<comment type="caution">
    <text evidence="7">The sequence shown here is derived from an EMBL/GenBank/DDBJ whole genome shotgun (WGS) entry which is preliminary data.</text>
</comment>
<evidence type="ECO:0000256" key="3">
    <source>
        <dbReference type="ARBA" id="ARBA00022989"/>
    </source>
</evidence>
<feature type="transmembrane region" description="Helical" evidence="6">
    <location>
        <begin position="215"/>
        <end position="236"/>
    </location>
</feature>
<dbReference type="AlphaFoldDB" id="A0AAV9J8H5"/>
<evidence type="ECO:0000313" key="8">
    <source>
        <dbReference type="Proteomes" id="UP001324427"/>
    </source>
</evidence>
<evidence type="ECO:0000256" key="2">
    <source>
        <dbReference type="ARBA" id="ARBA00022692"/>
    </source>
</evidence>
<keyword evidence="2 6" id="KW-0812">Transmembrane</keyword>
<feature type="transmembrane region" description="Helical" evidence="6">
    <location>
        <begin position="27"/>
        <end position="50"/>
    </location>
</feature>
<dbReference type="Proteomes" id="UP001324427">
    <property type="component" value="Unassembled WGS sequence"/>
</dbReference>
<dbReference type="PANTHER" id="PTHR23423">
    <property type="entry name" value="ORGANIC SOLUTE TRANSPORTER-RELATED"/>
    <property type="match status" value="1"/>
</dbReference>